<dbReference type="PANTHER" id="PTHR11042:SF91">
    <property type="entry name" value="EUKARYOTIC TRANSLATION INITIATION FACTOR 2-ALPHA KINASE"/>
    <property type="match status" value="1"/>
</dbReference>
<evidence type="ECO:0000256" key="9">
    <source>
        <dbReference type="ARBA" id="ARBA00022777"/>
    </source>
</evidence>
<dbReference type="Gene3D" id="2.130.10.10">
    <property type="entry name" value="YVTN repeat-like/Quinoprotein amine dehydrogenase"/>
    <property type="match status" value="1"/>
</dbReference>
<dbReference type="EC" id="2.7.11.1" evidence="2"/>
<reference evidence="24" key="2">
    <citation type="submission" date="2021-01" db="UniProtKB">
        <authorList>
            <consortium name="EnsemblMetazoa"/>
        </authorList>
    </citation>
    <scope>IDENTIFICATION</scope>
</reference>
<keyword evidence="9" id="KW-0418">Kinase</keyword>
<keyword evidence="14" id="KW-0346">Stress response</keyword>
<evidence type="ECO:0000256" key="17">
    <source>
        <dbReference type="ARBA" id="ARBA00023230"/>
    </source>
</evidence>
<dbReference type="InterPro" id="IPR000719">
    <property type="entry name" value="Prot_kinase_dom"/>
</dbReference>
<dbReference type="FunFam" id="2.130.10.10:FF:000765">
    <property type="entry name" value="Eukaryotic translation initiation factor 2-alpha kinase 3"/>
    <property type="match status" value="1"/>
</dbReference>
<evidence type="ECO:0000256" key="5">
    <source>
        <dbReference type="ARBA" id="ARBA00022679"/>
    </source>
</evidence>
<name>A0A7M7RGC7_STRPU</name>
<evidence type="ECO:0000256" key="6">
    <source>
        <dbReference type="ARBA" id="ARBA00022692"/>
    </source>
</evidence>
<evidence type="ECO:0000256" key="11">
    <source>
        <dbReference type="ARBA" id="ARBA00022840"/>
    </source>
</evidence>
<dbReference type="SUPFAM" id="SSF56112">
    <property type="entry name" value="Protein kinase-like (PK-like)"/>
    <property type="match status" value="1"/>
</dbReference>
<evidence type="ECO:0000256" key="21">
    <source>
        <dbReference type="SAM" id="MobiDB-lite"/>
    </source>
</evidence>
<organism evidence="24 25">
    <name type="scientific">Strongylocentrotus purpuratus</name>
    <name type="common">Purple sea urchin</name>
    <dbReference type="NCBI Taxonomy" id="7668"/>
    <lineage>
        <taxon>Eukaryota</taxon>
        <taxon>Metazoa</taxon>
        <taxon>Echinodermata</taxon>
        <taxon>Eleutherozoa</taxon>
        <taxon>Echinozoa</taxon>
        <taxon>Echinoidea</taxon>
        <taxon>Euechinoidea</taxon>
        <taxon>Echinacea</taxon>
        <taxon>Camarodonta</taxon>
        <taxon>Echinidea</taxon>
        <taxon>Strongylocentrotidae</taxon>
        <taxon>Strongylocentrotus</taxon>
    </lineage>
</organism>
<evidence type="ECO:0000256" key="22">
    <source>
        <dbReference type="SAM" id="SignalP"/>
    </source>
</evidence>
<dbReference type="GO" id="GO:0004694">
    <property type="term" value="F:eukaryotic translation initiation factor 2alpha kinase activity"/>
    <property type="evidence" value="ECO:0000318"/>
    <property type="project" value="GO_Central"/>
</dbReference>
<feature type="compositionally biased region" description="Low complexity" evidence="21">
    <location>
        <begin position="833"/>
        <end position="852"/>
    </location>
</feature>
<dbReference type="GO" id="GO:0005634">
    <property type="term" value="C:nucleus"/>
    <property type="evidence" value="ECO:0000318"/>
    <property type="project" value="GO_Central"/>
</dbReference>
<dbReference type="GeneID" id="587307"/>
<dbReference type="Proteomes" id="UP000007110">
    <property type="component" value="Unassembled WGS sequence"/>
</dbReference>
<dbReference type="OMA" id="CMIEERE"/>
<keyword evidence="25" id="KW-1185">Reference proteome</keyword>
<feature type="region of interest" description="Disordered" evidence="21">
    <location>
        <begin position="32"/>
        <end position="68"/>
    </location>
</feature>
<dbReference type="GO" id="GO:0005737">
    <property type="term" value="C:cytoplasm"/>
    <property type="evidence" value="ECO:0000318"/>
    <property type="project" value="GO_Central"/>
</dbReference>
<keyword evidence="8 20" id="KW-0547">Nucleotide-binding</keyword>
<dbReference type="FunFam" id="3.30.200.20:FF:000193">
    <property type="entry name" value="Eukaryotic translation initiation factor 2-alpha kinase 3"/>
    <property type="match status" value="1"/>
</dbReference>
<dbReference type="InterPro" id="IPR017441">
    <property type="entry name" value="Protein_kinase_ATP_BS"/>
</dbReference>
<sequence>MDAANNRANLRRICSLLACIAVVCNSIASTEGNPGTLGENDSDRLGDGAGIGNVANRPSSERCTASHSQGVNRPMMIVSTVDGKVLALDIQNAGQQQWSMDAGVGPLLSSSISQFEIMGPEGLYKVIPSLNGGLFKWDGETLEAVPLTAETLLSTSYRLNEETMMVGGKEINTFGINARTGELHYICGTGGCQLYGDEAEDDQDIIVIQHTRQTVRAVDQRNGMEKWNFSVGQHDVTFLKGKQPSNDDLAEEEEVVCEVDDEYDSEDNIPSVKVDMATKTVFAQGGASGRQLLWSHELESCIANAWTIQDGVVRVVDLFEPVTLGLSSGADPQMTPFFSDYSQPMLFIGKHKDQLYVQPSPNTNSEISQAAWAAQRGQANPQDGSLTAPRVRWRPYAYTSVSRTPTIVAAKNEENLQAAGNKDKGESNRDVSVWNQYPFDNGYYLLHQLTPMHMMPQNRQLEGNESQDGGLEILFSVSVWTWWREIFGTSMLLAIGMQLFFHYVLKPRRKRRAAEKELNDEGEETEKEQGKPSSPELDRSSDPLAQEYKSRYLTDFEHTECLGKGGFGIVFRAKNKVDENNYAVKRITLPNREEARDKVLREARTLAILDHSGIVRYFNSWLEEPPLGWQDIQDKKFVGESSLGGNDGLTSLDTPAFFNKNSELIRNHDQLMQQTGGRSSMGPSYVPFSKTRESPILKFDLSDDSNVSSEGRVDQKGDNKRAGVESDILFPGAVCEFEESGSFSIVFQGTEEENSQNMSVISDTGEETPQNLATFDESISNRSTDTSLDNTMDVPFKHYANDAKDIRDLDRSESFQIVFEDSGCTDQPRYSDSESTQSDTSKSSKNSSTPSSAPCMEGHWRETSSHHATDPSQTPTTTSLAVMKVQKIYLYIQMQLCRKETLKDWLSTNTLSRDRNKVLHIFHQILEAVNYIHGCGMIHRDLKPSNIFFSVDGKIKVGDFGLVTAIDTSMEGAEDSVDGAAGHLHTGRVGTQLYMCPEQVSGQNYDHKVDIFSLGLIFFELFHPFSTQMERITVMCKAKRQDFPKRFTKELPLEAKFAKWLLSHDPDLRPDTDEISESDSDIFSQLYEDYVPPSYHNVRNRGISNSSR</sequence>
<dbReference type="PROSITE" id="PS50011">
    <property type="entry name" value="PROTEIN_KINASE_DOM"/>
    <property type="match status" value="1"/>
</dbReference>
<feature type="region of interest" description="Disordered" evidence="21">
    <location>
        <begin position="514"/>
        <end position="541"/>
    </location>
</feature>
<dbReference type="RefSeq" id="XP_792135.4">
    <property type="nucleotide sequence ID" value="XM_787042.5"/>
</dbReference>
<feature type="region of interest" description="Disordered" evidence="21">
    <location>
        <begin position="699"/>
        <end position="721"/>
    </location>
</feature>
<dbReference type="GO" id="GO:0005524">
    <property type="term" value="F:ATP binding"/>
    <property type="evidence" value="ECO:0007669"/>
    <property type="project" value="UniProtKB-UniRule"/>
</dbReference>
<dbReference type="InterPro" id="IPR050339">
    <property type="entry name" value="CC_SR_Kinase"/>
</dbReference>
<dbReference type="CTD" id="9451"/>
<protein>
    <recommendedName>
        <fullName evidence="2">non-specific serine/threonine protein kinase</fullName>
        <ecNumber evidence="2">2.7.11.1</ecNumber>
    </recommendedName>
    <alternativeName>
        <fullName evidence="19">PRKR-like endoplasmic reticulum kinase</fullName>
    </alternativeName>
</protein>
<keyword evidence="17" id="KW-0834">Unfolded protein response</keyword>
<evidence type="ECO:0000256" key="4">
    <source>
        <dbReference type="ARBA" id="ARBA00022553"/>
    </source>
</evidence>
<keyword evidence="15" id="KW-0472">Membrane</keyword>
<dbReference type="GO" id="GO:0005789">
    <property type="term" value="C:endoplasmic reticulum membrane"/>
    <property type="evidence" value="ECO:0007669"/>
    <property type="project" value="UniProtKB-SubCell"/>
</dbReference>
<dbReference type="InterPro" id="IPR015943">
    <property type="entry name" value="WD40/YVTN_repeat-like_dom_sf"/>
</dbReference>
<dbReference type="InterPro" id="IPR011009">
    <property type="entry name" value="Kinase-like_dom_sf"/>
</dbReference>
<dbReference type="GO" id="GO:0006986">
    <property type="term" value="P:response to unfolded protein"/>
    <property type="evidence" value="ECO:0007669"/>
    <property type="project" value="UniProtKB-KW"/>
</dbReference>
<keyword evidence="16" id="KW-0325">Glycoprotein</keyword>
<dbReference type="EnsemblMetazoa" id="XM_787042">
    <property type="protein sequence ID" value="XP_792135"/>
    <property type="gene ID" value="LOC587307"/>
</dbReference>
<dbReference type="SUPFAM" id="SSF50998">
    <property type="entry name" value="Quinoprotein alcohol dehydrogenase-like"/>
    <property type="match status" value="1"/>
</dbReference>
<keyword evidence="12" id="KW-0810">Translation regulation</keyword>
<evidence type="ECO:0000256" key="13">
    <source>
        <dbReference type="ARBA" id="ARBA00022989"/>
    </source>
</evidence>
<dbReference type="InterPro" id="IPR011047">
    <property type="entry name" value="Quinoprotein_ADH-like_sf"/>
</dbReference>
<dbReference type="GO" id="GO:0006446">
    <property type="term" value="P:regulation of translational initiation"/>
    <property type="evidence" value="ECO:0000318"/>
    <property type="project" value="GO_Central"/>
</dbReference>
<dbReference type="Pfam" id="PF00069">
    <property type="entry name" value="Pkinase"/>
    <property type="match status" value="2"/>
</dbReference>
<keyword evidence="3" id="KW-0723">Serine/threonine-protein kinase</keyword>
<evidence type="ECO:0000256" key="8">
    <source>
        <dbReference type="ARBA" id="ARBA00022741"/>
    </source>
</evidence>
<feature type="compositionally biased region" description="Basic and acidic residues" evidence="21">
    <location>
        <begin position="858"/>
        <end position="869"/>
    </location>
</feature>
<dbReference type="SMART" id="SM00220">
    <property type="entry name" value="S_TKc"/>
    <property type="match status" value="1"/>
</dbReference>
<keyword evidence="5" id="KW-0808">Transferase</keyword>
<dbReference type="GO" id="GO:0017148">
    <property type="term" value="P:negative regulation of translation"/>
    <property type="evidence" value="ECO:0000318"/>
    <property type="project" value="GO_Central"/>
</dbReference>
<evidence type="ECO:0000256" key="3">
    <source>
        <dbReference type="ARBA" id="ARBA00022527"/>
    </source>
</evidence>
<dbReference type="PROSITE" id="PS00107">
    <property type="entry name" value="PROTEIN_KINASE_ATP"/>
    <property type="match status" value="1"/>
</dbReference>
<evidence type="ECO:0000256" key="20">
    <source>
        <dbReference type="PROSITE-ProRule" id="PRU10141"/>
    </source>
</evidence>
<keyword evidence="6" id="KW-0812">Transmembrane</keyword>
<comment type="subcellular location">
    <subcellularLocation>
        <location evidence="1">Endoplasmic reticulum membrane</location>
        <topology evidence="1">Single-pass type I membrane protein</topology>
    </subcellularLocation>
</comment>
<keyword evidence="7 22" id="KW-0732">Signal</keyword>
<feature type="domain" description="Protein kinase" evidence="23">
    <location>
        <begin position="556"/>
        <end position="1083"/>
    </location>
</feature>
<comment type="similarity">
    <text evidence="18">Belongs to the protein kinase superfamily. Ser/Thr protein kinase family. GCN2 subfamily.</text>
</comment>
<dbReference type="PROSITE" id="PS00108">
    <property type="entry name" value="PROTEIN_KINASE_ST"/>
    <property type="match status" value="1"/>
</dbReference>
<dbReference type="Gene3D" id="1.10.510.10">
    <property type="entry name" value="Transferase(Phosphotransferase) domain 1"/>
    <property type="match status" value="1"/>
</dbReference>
<feature type="region of interest" description="Disordered" evidence="21">
    <location>
        <begin position="823"/>
        <end position="877"/>
    </location>
</feature>
<evidence type="ECO:0000256" key="15">
    <source>
        <dbReference type="ARBA" id="ARBA00023136"/>
    </source>
</evidence>
<evidence type="ECO:0000256" key="19">
    <source>
        <dbReference type="ARBA" id="ARBA00041500"/>
    </source>
</evidence>
<keyword evidence="11 20" id="KW-0067">ATP-binding</keyword>
<keyword evidence="4" id="KW-0597">Phosphoprotein</keyword>
<dbReference type="InParanoid" id="A0A7M7RGC7"/>
<evidence type="ECO:0000256" key="14">
    <source>
        <dbReference type="ARBA" id="ARBA00023016"/>
    </source>
</evidence>
<feature type="chain" id="PRO_5029594144" description="non-specific serine/threonine protein kinase" evidence="22">
    <location>
        <begin position="33"/>
        <end position="1108"/>
    </location>
</feature>
<dbReference type="Gene3D" id="3.30.200.20">
    <property type="entry name" value="Phosphorylase Kinase, domain 1"/>
    <property type="match status" value="1"/>
</dbReference>
<evidence type="ECO:0000313" key="25">
    <source>
        <dbReference type="Proteomes" id="UP000007110"/>
    </source>
</evidence>
<dbReference type="PANTHER" id="PTHR11042">
    <property type="entry name" value="EUKARYOTIC TRANSLATION INITIATION FACTOR 2-ALPHA KINASE EIF2-ALPHA KINASE -RELATED"/>
    <property type="match status" value="1"/>
</dbReference>
<accession>A0A7M7RGC7</accession>
<dbReference type="OrthoDB" id="341578at2759"/>
<feature type="signal peptide" evidence="22">
    <location>
        <begin position="1"/>
        <end position="32"/>
    </location>
</feature>
<evidence type="ECO:0000256" key="12">
    <source>
        <dbReference type="ARBA" id="ARBA00022845"/>
    </source>
</evidence>
<evidence type="ECO:0000256" key="2">
    <source>
        <dbReference type="ARBA" id="ARBA00012513"/>
    </source>
</evidence>
<feature type="compositionally biased region" description="Polar residues" evidence="21">
    <location>
        <begin position="56"/>
        <end position="68"/>
    </location>
</feature>
<evidence type="ECO:0000256" key="16">
    <source>
        <dbReference type="ARBA" id="ARBA00023180"/>
    </source>
</evidence>
<evidence type="ECO:0000256" key="7">
    <source>
        <dbReference type="ARBA" id="ARBA00022729"/>
    </source>
</evidence>
<dbReference type="FunFam" id="1.10.510.10:FF:000251">
    <property type="entry name" value="eukaryotic translation initiation factor 2-alpha kinase 3"/>
    <property type="match status" value="1"/>
</dbReference>
<dbReference type="InterPro" id="IPR008271">
    <property type="entry name" value="Ser/Thr_kinase_AS"/>
</dbReference>
<evidence type="ECO:0000256" key="1">
    <source>
        <dbReference type="ARBA" id="ARBA00004115"/>
    </source>
</evidence>
<dbReference type="AlphaFoldDB" id="A0A7M7RGC7"/>
<feature type="binding site" evidence="20">
    <location>
        <position position="585"/>
    </location>
    <ligand>
        <name>ATP</name>
        <dbReference type="ChEBI" id="CHEBI:30616"/>
    </ligand>
</feature>
<evidence type="ECO:0000313" key="24">
    <source>
        <dbReference type="EnsemblMetazoa" id="XP_792135"/>
    </source>
</evidence>
<keyword evidence="13" id="KW-1133">Transmembrane helix</keyword>
<evidence type="ECO:0000256" key="18">
    <source>
        <dbReference type="ARBA" id="ARBA00037982"/>
    </source>
</evidence>
<reference evidence="25" key="1">
    <citation type="submission" date="2015-02" db="EMBL/GenBank/DDBJ databases">
        <title>Genome sequencing for Strongylocentrotus purpuratus.</title>
        <authorList>
            <person name="Murali S."/>
            <person name="Liu Y."/>
            <person name="Vee V."/>
            <person name="English A."/>
            <person name="Wang M."/>
            <person name="Skinner E."/>
            <person name="Han Y."/>
            <person name="Muzny D.M."/>
            <person name="Worley K.C."/>
            <person name="Gibbs R.A."/>
        </authorList>
    </citation>
    <scope>NUCLEOTIDE SEQUENCE</scope>
</reference>
<dbReference type="FunCoup" id="A0A7M7RGC7">
    <property type="interactions" value="1295"/>
</dbReference>
<keyword evidence="10" id="KW-0256">Endoplasmic reticulum</keyword>
<evidence type="ECO:0000256" key="10">
    <source>
        <dbReference type="ARBA" id="ARBA00022824"/>
    </source>
</evidence>
<feature type="compositionally biased region" description="Basic and acidic residues" evidence="21">
    <location>
        <begin position="711"/>
        <end position="721"/>
    </location>
</feature>
<evidence type="ECO:0000259" key="23">
    <source>
        <dbReference type="PROSITE" id="PS50011"/>
    </source>
</evidence>
<proteinExistence type="inferred from homology"/>